<dbReference type="GeneID" id="81355201"/>
<feature type="region of interest" description="Disordered" evidence="1">
    <location>
        <begin position="389"/>
        <end position="462"/>
    </location>
</feature>
<name>A0A9W9KE94_9EURO</name>
<dbReference type="GO" id="GO:0003676">
    <property type="term" value="F:nucleic acid binding"/>
    <property type="evidence" value="ECO:0007669"/>
    <property type="project" value="InterPro"/>
</dbReference>
<dbReference type="Proteomes" id="UP001149074">
    <property type="component" value="Unassembled WGS sequence"/>
</dbReference>
<dbReference type="Pfam" id="PF03184">
    <property type="entry name" value="DDE_1"/>
    <property type="match status" value="1"/>
</dbReference>
<reference evidence="3" key="2">
    <citation type="journal article" date="2023" name="IMA Fungus">
        <title>Comparative genomic study of the Penicillium genus elucidates a diverse pangenome and 15 lateral gene transfer events.</title>
        <authorList>
            <person name="Petersen C."/>
            <person name="Sorensen T."/>
            <person name="Nielsen M.R."/>
            <person name="Sondergaard T.E."/>
            <person name="Sorensen J.L."/>
            <person name="Fitzpatrick D.A."/>
            <person name="Frisvad J.C."/>
            <person name="Nielsen K.L."/>
        </authorList>
    </citation>
    <scope>NUCLEOTIDE SEQUENCE</scope>
    <source>
        <strain evidence="3">IBT 30761</strain>
    </source>
</reference>
<accession>A0A9W9KE94</accession>
<comment type="caution">
    <text evidence="3">The sequence shown here is derived from an EMBL/GenBank/DDBJ whole genome shotgun (WGS) entry which is preliminary data.</text>
</comment>
<reference evidence="3" key="1">
    <citation type="submission" date="2022-11" db="EMBL/GenBank/DDBJ databases">
        <authorList>
            <person name="Petersen C."/>
        </authorList>
    </citation>
    <scope>NUCLEOTIDE SEQUENCE</scope>
    <source>
        <strain evidence="3">IBT 30761</strain>
    </source>
</reference>
<gene>
    <name evidence="3" type="ORF">N7532_003728</name>
</gene>
<evidence type="ECO:0000313" key="3">
    <source>
        <dbReference type="EMBL" id="KAJ5103199.1"/>
    </source>
</evidence>
<organism evidence="3 4">
    <name type="scientific">Penicillium argentinense</name>
    <dbReference type="NCBI Taxonomy" id="1131581"/>
    <lineage>
        <taxon>Eukaryota</taxon>
        <taxon>Fungi</taxon>
        <taxon>Dikarya</taxon>
        <taxon>Ascomycota</taxon>
        <taxon>Pezizomycotina</taxon>
        <taxon>Eurotiomycetes</taxon>
        <taxon>Eurotiomycetidae</taxon>
        <taxon>Eurotiales</taxon>
        <taxon>Aspergillaceae</taxon>
        <taxon>Penicillium</taxon>
    </lineage>
</organism>
<dbReference type="InterPro" id="IPR004875">
    <property type="entry name" value="DDE_SF_endonuclease_dom"/>
</dbReference>
<dbReference type="EMBL" id="JAPQKI010000004">
    <property type="protein sequence ID" value="KAJ5103199.1"/>
    <property type="molecule type" value="Genomic_DNA"/>
</dbReference>
<proteinExistence type="predicted"/>
<dbReference type="AlphaFoldDB" id="A0A9W9KE94"/>
<keyword evidence="4" id="KW-1185">Reference proteome</keyword>
<sequence>MGPRNAEGRDEPSNSKRSQRKIHPSVENTIVTHAQRWIELGHPVKNTLMVVEVANSHLNSIQWRLPPHERDQVASGWEFGLFNLHPSFKDSYQAARLNERKKVPDPNPDDELMRLLDFLDKFNEIKRKYDIIDENVFAVSELGYVTTVRSEKQPGMVLYRPESKKKETRQYSSVIHCVQSGGRHLPPYVTVKSNEPPRPERHGSIQMAFNKDGWADETHALDWLKTVFDPISKERINSARMHRLLLVDSRRFQVTTDFENYCERRQIVCLCIPKRTQEMFSPFYCGIFDSLANIFIEHMKQKLHQSRKDTFTIDPKAFVDFINTQLASRQRLSESKDAWLKTCLMPVDRAALKNRFRGRQATLPPQTQEAVVAPDDSVSIIAPGIIPTTSTVMASSPTPTPETPPSTDSQPRTPQSSHVPLLPVSERKTPAPPLDEVASTVPRQRRATTPVRTPDNQGRPNTFEIAAENFRKRLNEFEDSSPRSRKRHRDRLVSDYSRSLARAEFLEEELNDYKKRGTPR</sequence>
<dbReference type="RefSeq" id="XP_056476579.1">
    <property type="nucleotide sequence ID" value="XM_056616222.1"/>
</dbReference>
<evidence type="ECO:0000313" key="4">
    <source>
        <dbReference type="Proteomes" id="UP001149074"/>
    </source>
</evidence>
<protein>
    <recommendedName>
        <fullName evidence="2">DDE-1 domain-containing protein</fullName>
    </recommendedName>
</protein>
<evidence type="ECO:0000259" key="2">
    <source>
        <dbReference type="Pfam" id="PF03184"/>
    </source>
</evidence>
<evidence type="ECO:0000256" key="1">
    <source>
        <dbReference type="SAM" id="MobiDB-lite"/>
    </source>
</evidence>
<feature type="compositionally biased region" description="Polar residues" evidence="1">
    <location>
        <begin position="450"/>
        <end position="460"/>
    </location>
</feature>
<dbReference type="OrthoDB" id="4357141at2759"/>
<feature type="compositionally biased region" description="Basic and acidic residues" evidence="1">
    <location>
        <begin position="1"/>
        <end position="14"/>
    </location>
</feature>
<feature type="region of interest" description="Disordered" evidence="1">
    <location>
        <begin position="1"/>
        <end position="26"/>
    </location>
</feature>
<feature type="domain" description="DDE-1" evidence="2">
    <location>
        <begin position="170"/>
        <end position="334"/>
    </location>
</feature>